<evidence type="ECO:0000256" key="5">
    <source>
        <dbReference type="SAM" id="MobiDB-lite"/>
    </source>
</evidence>
<evidence type="ECO:0000256" key="3">
    <source>
        <dbReference type="ARBA" id="ARBA00023163"/>
    </source>
</evidence>
<name>A0A9E7FPY8_9LILI</name>
<dbReference type="InterPro" id="IPR044549">
    <property type="entry name" value="bHLH_AtIBH1-like"/>
</dbReference>
<sequence>MSFDHKTSSSVVRMSRSGRRRRRTLLKHSRRCHHINGRRKQSKEAVAERLQTLRTLIPPKPDVVKEAAASDRLFKETADYILLLQTQVEVLKRLVDIYSPCTEENGTKQRVI</sequence>
<dbReference type="GO" id="GO:0006355">
    <property type="term" value="P:regulation of DNA-templated transcription"/>
    <property type="evidence" value="ECO:0007669"/>
    <property type="project" value="InterPro"/>
</dbReference>
<accession>A0A9E7FPY8</accession>
<protein>
    <recommendedName>
        <fullName evidence="8">BHLH domain-containing protein</fullName>
    </recommendedName>
</protein>
<dbReference type="GO" id="GO:0005634">
    <property type="term" value="C:nucleus"/>
    <property type="evidence" value="ECO:0007669"/>
    <property type="project" value="UniProtKB-SubCell"/>
</dbReference>
<feature type="compositionally biased region" description="Basic residues" evidence="5">
    <location>
        <begin position="16"/>
        <end position="41"/>
    </location>
</feature>
<evidence type="ECO:0000313" key="7">
    <source>
        <dbReference type="Proteomes" id="UP001055439"/>
    </source>
</evidence>
<evidence type="ECO:0000313" key="6">
    <source>
        <dbReference type="EMBL" id="URD97878.1"/>
    </source>
</evidence>
<comment type="subcellular location">
    <subcellularLocation>
        <location evidence="1">Nucleus</location>
    </subcellularLocation>
</comment>
<organism evidence="6 7">
    <name type="scientific">Musa troglodytarum</name>
    <name type="common">fe'i banana</name>
    <dbReference type="NCBI Taxonomy" id="320322"/>
    <lineage>
        <taxon>Eukaryota</taxon>
        <taxon>Viridiplantae</taxon>
        <taxon>Streptophyta</taxon>
        <taxon>Embryophyta</taxon>
        <taxon>Tracheophyta</taxon>
        <taxon>Spermatophyta</taxon>
        <taxon>Magnoliopsida</taxon>
        <taxon>Liliopsida</taxon>
        <taxon>Zingiberales</taxon>
        <taxon>Musaceae</taxon>
        <taxon>Musa</taxon>
    </lineage>
</organism>
<dbReference type="Proteomes" id="UP001055439">
    <property type="component" value="Chromosome 4"/>
</dbReference>
<keyword evidence="2" id="KW-0805">Transcription regulation</keyword>
<dbReference type="InterPro" id="IPR044660">
    <property type="entry name" value="IBH1-like"/>
</dbReference>
<keyword evidence="7" id="KW-1185">Reference proteome</keyword>
<dbReference type="OrthoDB" id="994442at2759"/>
<reference evidence="6" key="1">
    <citation type="submission" date="2022-05" db="EMBL/GenBank/DDBJ databases">
        <title>The Musa troglodytarum L. genome provides insights into the mechanism of non-climacteric behaviour and enrichment of carotenoids.</title>
        <authorList>
            <person name="Wang J."/>
        </authorList>
    </citation>
    <scope>NUCLEOTIDE SEQUENCE</scope>
    <source>
        <tissue evidence="6">Leaf</tissue>
    </source>
</reference>
<dbReference type="PANTHER" id="PTHR33124:SF57">
    <property type="entry name" value="TRANSCRIPTION FACTOR UPBEAT-LIKE PROTEIN"/>
    <property type="match status" value="1"/>
</dbReference>
<evidence type="ECO:0008006" key="8">
    <source>
        <dbReference type="Google" id="ProtNLM"/>
    </source>
</evidence>
<proteinExistence type="predicted"/>
<dbReference type="PANTHER" id="PTHR33124">
    <property type="entry name" value="TRANSCRIPTION FACTOR IBH1-LIKE 1"/>
    <property type="match status" value="1"/>
</dbReference>
<evidence type="ECO:0000256" key="4">
    <source>
        <dbReference type="ARBA" id="ARBA00023242"/>
    </source>
</evidence>
<keyword evidence="4" id="KW-0539">Nucleus</keyword>
<evidence type="ECO:0000256" key="1">
    <source>
        <dbReference type="ARBA" id="ARBA00004123"/>
    </source>
</evidence>
<dbReference type="CDD" id="cd11444">
    <property type="entry name" value="bHLH_AtIBH1_like"/>
    <property type="match status" value="1"/>
</dbReference>
<dbReference type="AlphaFoldDB" id="A0A9E7FPY8"/>
<keyword evidence="3" id="KW-0804">Transcription</keyword>
<dbReference type="EMBL" id="CP097506">
    <property type="protein sequence ID" value="URD97878.1"/>
    <property type="molecule type" value="Genomic_DNA"/>
</dbReference>
<gene>
    <name evidence="6" type="ORF">MUK42_31746</name>
</gene>
<evidence type="ECO:0000256" key="2">
    <source>
        <dbReference type="ARBA" id="ARBA00023015"/>
    </source>
</evidence>
<feature type="region of interest" description="Disordered" evidence="5">
    <location>
        <begin position="1"/>
        <end position="44"/>
    </location>
</feature>